<sequence length="47" mass="5158">MIFISQTGSNSIKVIVVDENVLIVAICYDSIMKNHICKIESVYLGGV</sequence>
<dbReference type="RefSeq" id="WP_186826303.1">
    <property type="nucleotide sequence ID" value="NZ_BKBC01000055.1"/>
</dbReference>
<reference evidence="1 2" key="1">
    <citation type="submission" date="2019-07" db="EMBL/GenBank/DDBJ databases">
        <title>Whole genome shotgun sequence of Clostridium butyricum NBRC 3858.</title>
        <authorList>
            <person name="Hosoyama A."/>
            <person name="Uohara A."/>
            <person name="Ohji S."/>
            <person name="Ichikawa N."/>
        </authorList>
    </citation>
    <scope>NUCLEOTIDE SEQUENCE [LARGE SCALE GENOMIC DNA]</scope>
    <source>
        <strain evidence="1 2">NBRC 3858</strain>
    </source>
</reference>
<dbReference type="Proteomes" id="UP000321089">
    <property type="component" value="Unassembled WGS sequence"/>
</dbReference>
<evidence type="ECO:0000313" key="2">
    <source>
        <dbReference type="Proteomes" id="UP000321089"/>
    </source>
</evidence>
<comment type="caution">
    <text evidence="1">The sequence shown here is derived from an EMBL/GenBank/DDBJ whole genome shotgun (WGS) entry which is preliminary data.</text>
</comment>
<dbReference type="EMBL" id="BKBC01000055">
    <property type="protein sequence ID" value="GEQ22663.1"/>
    <property type="molecule type" value="Genomic_DNA"/>
</dbReference>
<gene>
    <name evidence="1" type="ORF">CBU02nite_31690</name>
</gene>
<organism evidence="1 2">
    <name type="scientific">Clostridium butyricum</name>
    <dbReference type="NCBI Taxonomy" id="1492"/>
    <lineage>
        <taxon>Bacteria</taxon>
        <taxon>Bacillati</taxon>
        <taxon>Bacillota</taxon>
        <taxon>Clostridia</taxon>
        <taxon>Eubacteriales</taxon>
        <taxon>Clostridiaceae</taxon>
        <taxon>Clostridium</taxon>
    </lineage>
</organism>
<evidence type="ECO:0000313" key="1">
    <source>
        <dbReference type="EMBL" id="GEQ22663.1"/>
    </source>
</evidence>
<accession>A0A512TRD0</accession>
<name>A0A512TRD0_CLOBU</name>
<proteinExistence type="predicted"/>
<dbReference type="AlphaFoldDB" id="A0A512TRD0"/>
<protein>
    <submittedName>
        <fullName evidence="1">Uncharacterized protein</fullName>
    </submittedName>
</protein>